<organism evidence="1">
    <name type="scientific">Thermus caliditerrae</name>
    <dbReference type="NCBI Taxonomy" id="1330700"/>
    <lineage>
        <taxon>Bacteria</taxon>
        <taxon>Thermotogati</taxon>
        <taxon>Deinococcota</taxon>
        <taxon>Deinococci</taxon>
        <taxon>Thermales</taxon>
        <taxon>Thermaceae</taxon>
        <taxon>Thermus</taxon>
    </lineage>
</organism>
<name>A0A7C5REH3_9DEIN</name>
<gene>
    <name evidence="1" type="ORF">ENM28_04480</name>
</gene>
<proteinExistence type="predicted"/>
<reference evidence="1" key="1">
    <citation type="journal article" date="2020" name="mSystems">
        <title>Genome- and Community-Level Interaction Insights into Carbon Utilization and Element Cycling Functions of Hydrothermarchaeota in Hydrothermal Sediment.</title>
        <authorList>
            <person name="Zhou Z."/>
            <person name="Liu Y."/>
            <person name="Xu W."/>
            <person name="Pan J."/>
            <person name="Luo Z.H."/>
            <person name="Li M."/>
        </authorList>
    </citation>
    <scope>NUCLEOTIDE SEQUENCE [LARGE SCALE GENOMIC DNA]</scope>
    <source>
        <strain evidence="1">SpSt-1071</strain>
    </source>
</reference>
<comment type="caution">
    <text evidence="1">The sequence shown here is derived from an EMBL/GenBank/DDBJ whole genome shotgun (WGS) entry which is preliminary data.</text>
</comment>
<dbReference type="AlphaFoldDB" id="A0A7C5REH3"/>
<dbReference type="EMBL" id="DRXE01000171">
    <property type="protein sequence ID" value="HHM67961.1"/>
    <property type="molecule type" value="Genomic_DNA"/>
</dbReference>
<sequence length="155" mass="17131">MGRAQFTSAAQRALAPRCAVCGRPLSRPGYAVPGIGVVGPECRKRFAAMEAYLEAVHPRLVNAVYGGANLAWDELTPEERYRLHGAILALRQAGLRVEVIRDERARTVHVRVAGVERPRAWAGAWKRDVWRAWGERLRLQAEARALAAEMGAAHD</sequence>
<evidence type="ECO:0000313" key="1">
    <source>
        <dbReference type="EMBL" id="HHM67961.1"/>
    </source>
</evidence>
<accession>A0A7C5REH3</accession>
<protein>
    <submittedName>
        <fullName evidence="1">Uncharacterized protein</fullName>
    </submittedName>
</protein>